<dbReference type="InterPro" id="IPR036691">
    <property type="entry name" value="Endo/exonu/phosph_ase_sf"/>
</dbReference>
<sequence length="268" mass="31240">MKLLTLNTHSWQEQDQLEKLDVVAKAIIEQDCDVIALQEVNQRYDSSIINASTVSNFPVHSDNYAYLLQQRLLVLGHQYYLTWDFVHQSYDVYQEGLAFLSREPVIEHQVIDLNDNYDEKHWKHRRAVRITLGYKDQTLDIYNCHCGWWNDIESPFQQHIERIKSCLSGRLSLFLGDFNTPSHLVDEGYSYLIQQGFIDTYTSAQMKDDGNTVVKCIDGWQNNHEALRIDYVFSNQNVSVSSHKVIFNGDYYPIVSDHFGLIVSLDLH</sequence>
<accession>Q1ZV95</accession>
<keyword evidence="1" id="KW-0378">Hydrolase</keyword>
<dbReference type="HOGENOM" id="CLU_086635_0_0_6"/>
<proteinExistence type="predicted"/>
<evidence type="ECO:0000313" key="3">
    <source>
        <dbReference type="EMBL" id="EAS66165.1"/>
    </source>
</evidence>
<protein>
    <submittedName>
        <fullName evidence="3">Exodeoxyribonuclease III</fullName>
    </submittedName>
</protein>
<dbReference type="PANTHER" id="PTHR15822">
    <property type="entry name" value="TRAF AND TNF RECEPTOR-ASSOCIATED PROTEIN"/>
    <property type="match status" value="1"/>
</dbReference>
<dbReference type="AlphaFoldDB" id="Q1ZV95"/>
<evidence type="ECO:0000259" key="2">
    <source>
        <dbReference type="Pfam" id="PF03372"/>
    </source>
</evidence>
<reference evidence="3 4" key="1">
    <citation type="journal article" date="2009" name="Proc. Natl. Acad. Sci. U.S.A.">
        <title>The genomic basis of trophic strategy in marine bacteria.</title>
        <authorList>
            <person name="Lauro F.M."/>
            <person name="McDougald D."/>
            <person name="Thomas T."/>
            <person name="Williams T.J."/>
            <person name="Egan S."/>
            <person name="Rice S."/>
            <person name="DeMaere M.Z."/>
            <person name="Ting L."/>
            <person name="Ertan H."/>
            <person name="Johnson J."/>
            <person name="Ferriera S."/>
            <person name="Lapidus A."/>
            <person name="Anderson I."/>
            <person name="Kyrpides N."/>
            <person name="Munk A.C."/>
            <person name="Detter C."/>
            <person name="Han C.S."/>
            <person name="Brown M.V."/>
            <person name="Robb F.T."/>
            <person name="Kjelleberg S."/>
            <person name="Cavicchioli R."/>
        </authorList>
    </citation>
    <scope>NUCLEOTIDE SEQUENCE [LARGE SCALE GENOMIC DNA]</scope>
    <source>
        <strain evidence="3 4">S14</strain>
    </source>
</reference>
<feature type="domain" description="Endonuclease/exonuclease/phosphatase" evidence="2">
    <location>
        <begin position="19"/>
        <end position="258"/>
    </location>
</feature>
<dbReference type="Gene3D" id="3.60.10.10">
    <property type="entry name" value="Endonuclease/exonuclease/phosphatase"/>
    <property type="match status" value="1"/>
</dbReference>
<dbReference type="InterPro" id="IPR051547">
    <property type="entry name" value="TDP2-like"/>
</dbReference>
<dbReference type="PANTHER" id="PTHR15822:SF23">
    <property type="entry name" value="ENDONUCLEASE_EXONUCLEASE_PHOSPHATASE FAMILY PROTEIN"/>
    <property type="match status" value="1"/>
</dbReference>
<dbReference type="OrthoDB" id="9812537at2"/>
<dbReference type="CDD" id="cd09079">
    <property type="entry name" value="RgfB-like"/>
    <property type="match status" value="1"/>
</dbReference>
<dbReference type="Proteomes" id="UP000001603">
    <property type="component" value="Unassembled WGS sequence"/>
</dbReference>
<evidence type="ECO:0000256" key="1">
    <source>
        <dbReference type="ARBA" id="ARBA00022801"/>
    </source>
</evidence>
<organism evidence="3 4">
    <name type="scientific">Photobacterium angustum (strain S14 / CCUG 15956)</name>
    <name type="common">Vibrio sp. (strain S14 / CCUG 15956)</name>
    <dbReference type="NCBI Taxonomy" id="314292"/>
    <lineage>
        <taxon>Bacteria</taxon>
        <taxon>Pseudomonadati</taxon>
        <taxon>Pseudomonadota</taxon>
        <taxon>Gammaproteobacteria</taxon>
        <taxon>Vibrionales</taxon>
        <taxon>Vibrionaceae</taxon>
        <taxon>Photobacterium</taxon>
    </lineage>
</organism>
<dbReference type="EMBL" id="AAOJ01000001">
    <property type="protein sequence ID" value="EAS66165.1"/>
    <property type="molecule type" value="Genomic_DNA"/>
</dbReference>
<dbReference type="Pfam" id="PF03372">
    <property type="entry name" value="Exo_endo_phos"/>
    <property type="match status" value="1"/>
</dbReference>
<dbReference type="InterPro" id="IPR005135">
    <property type="entry name" value="Endo/exonuclease/phosphatase"/>
</dbReference>
<name>Q1ZV95_PHOAS</name>
<evidence type="ECO:0000313" key="4">
    <source>
        <dbReference type="Proteomes" id="UP000001603"/>
    </source>
</evidence>
<dbReference type="eggNOG" id="COG3568">
    <property type="taxonomic scope" value="Bacteria"/>
</dbReference>
<dbReference type="RefSeq" id="WP_005365453.1">
    <property type="nucleotide sequence ID" value="NZ_CH902599.1"/>
</dbReference>
<gene>
    <name evidence="3" type="ORF">VAS14_12649</name>
</gene>
<dbReference type="SUPFAM" id="SSF56219">
    <property type="entry name" value="DNase I-like"/>
    <property type="match status" value="1"/>
</dbReference>
<dbReference type="GO" id="GO:0016787">
    <property type="term" value="F:hydrolase activity"/>
    <property type="evidence" value="ECO:0007669"/>
    <property type="project" value="UniProtKB-KW"/>
</dbReference>
<comment type="caution">
    <text evidence="3">The sequence shown here is derived from an EMBL/GenBank/DDBJ whole genome shotgun (WGS) entry which is preliminary data.</text>
</comment>